<dbReference type="EMBL" id="SLXU01000001">
    <property type="protein sequence ID" value="TCP63420.1"/>
    <property type="molecule type" value="Genomic_DNA"/>
</dbReference>
<keyword evidence="2" id="KW-0378">Hydrolase</keyword>
<dbReference type="RefSeq" id="WP_132950339.1">
    <property type="nucleotide sequence ID" value="NZ_SLXU01000001.1"/>
</dbReference>
<dbReference type="InterPro" id="IPR029058">
    <property type="entry name" value="AB_hydrolase_fold"/>
</dbReference>
<dbReference type="SUPFAM" id="SSF53474">
    <property type="entry name" value="alpha/beta-Hydrolases"/>
    <property type="match status" value="1"/>
</dbReference>
<protein>
    <submittedName>
        <fullName evidence="3">Polyhydroxybutyrate depolymerase</fullName>
    </submittedName>
</protein>
<name>A0A4R2RI32_9RHOB</name>
<dbReference type="GO" id="GO:0016787">
    <property type="term" value="F:hydrolase activity"/>
    <property type="evidence" value="ECO:0007669"/>
    <property type="project" value="UniProtKB-KW"/>
</dbReference>
<dbReference type="PROSITE" id="PS51257">
    <property type="entry name" value="PROKAR_LIPOPROTEIN"/>
    <property type="match status" value="1"/>
</dbReference>
<dbReference type="PANTHER" id="PTHR43037:SF1">
    <property type="entry name" value="BLL1128 PROTEIN"/>
    <property type="match status" value="1"/>
</dbReference>
<dbReference type="InterPro" id="IPR050955">
    <property type="entry name" value="Plant_Biomass_Hydrol_Est"/>
</dbReference>
<reference evidence="3 4" key="1">
    <citation type="submission" date="2019-03" db="EMBL/GenBank/DDBJ databases">
        <title>Genomic Encyclopedia of Type Strains, Phase IV (KMG-IV): sequencing the most valuable type-strain genomes for metagenomic binning, comparative biology and taxonomic classification.</title>
        <authorList>
            <person name="Goeker M."/>
        </authorList>
    </citation>
    <scope>NUCLEOTIDE SEQUENCE [LARGE SCALE GENOMIC DNA]</scope>
    <source>
        <strain evidence="3 4">DSM 24766</strain>
    </source>
</reference>
<dbReference type="AlphaFoldDB" id="A0A4R2RI32"/>
<keyword evidence="4" id="KW-1185">Reference proteome</keyword>
<accession>A0A4R2RI32</accession>
<gene>
    <name evidence="3" type="ORF">EV663_101689</name>
</gene>
<sequence length="324" mass="33080">MRALRIAGISLGLVLGLGACMPDIAAIGGGGKGRSVSLGTPAAAGGLDQRTVMAAGLERSYHIYVPKSVAAAGGSAPAIVTFHGGGGNALEFAKRIDIRRVADARGMIVLAPQGVGRGDKGFWNAGSISPVGMAERNNVDDLAFIQAMLRDAASVAPIDPSRVYAAGLSKGGMLAYHAACNLPGTFTAIAAVASTLSAADCPNPQGVSLLHIHGTDDKNVPFSGGSGEMSAKGANWPPASLGIERFSAANQCAPQAQVMRPAQDTTCQVTSCAGGEKVELCLVEGGGHAWPGIEPAPWQQKYGVYVSPYFKATDFVVDFLLSSN</sequence>
<evidence type="ECO:0000256" key="1">
    <source>
        <dbReference type="ARBA" id="ARBA00022729"/>
    </source>
</evidence>
<comment type="caution">
    <text evidence="3">The sequence shown here is derived from an EMBL/GenBank/DDBJ whole genome shotgun (WGS) entry which is preliminary data.</text>
</comment>
<keyword evidence="1" id="KW-0732">Signal</keyword>
<dbReference type="InterPro" id="IPR010126">
    <property type="entry name" value="Esterase_phb"/>
</dbReference>
<dbReference type="Gene3D" id="3.40.50.1820">
    <property type="entry name" value="alpha/beta hydrolase"/>
    <property type="match status" value="1"/>
</dbReference>
<evidence type="ECO:0000256" key="2">
    <source>
        <dbReference type="ARBA" id="ARBA00022801"/>
    </source>
</evidence>
<dbReference type="PANTHER" id="PTHR43037">
    <property type="entry name" value="UNNAMED PRODUCT-RELATED"/>
    <property type="match status" value="1"/>
</dbReference>
<dbReference type="Proteomes" id="UP000295050">
    <property type="component" value="Unassembled WGS sequence"/>
</dbReference>
<evidence type="ECO:0000313" key="3">
    <source>
        <dbReference type="EMBL" id="TCP63420.1"/>
    </source>
</evidence>
<organism evidence="3 4">
    <name type="scientific">Rhodovulum bhavnagarense</name>
    <dbReference type="NCBI Taxonomy" id="992286"/>
    <lineage>
        <taxon>Bacteria</taxon>
        <taxon>Pseudomonadati</taxon>
        <taxon>Pseudomonadota</taxon>
        <taxon>Alphaproteobacteria</taxon>
        <taxon>Rhodobacterales</taxon>
        <taxon>Paracoccaceae</taxon>
        <taxon>Rhodovulum</taxon>
    </lineage>
</organism>
<evidence type="ECO:0000313" key="4">
    <source>
        <dbReference type="Proteomes" id="UP000295050"/>
    </source>
</evidence>
<dbReference type="Pfam" id="PF10503">
    <property type="entry name" value="Esterase_PHB"/>
    <property type="match status" value="1"/>
</dbReference>
<dbReference type="GO" id="GO:0005576">
    <property type="term" value="C:extracellular region"/>
    <property type="evidence" value="ECO:0007669"/>
    <property type="project" value="InterPro"/>
</dbReference>
<dbReference type="OrthoDB" id="9805640at2"/>
<proteinExistence type="predicted"/>